<sequence length="120" mass="14017">MTEPWVFPRARVERVVDGDTLDLIFDLGFRTYVHQRVRLRDVDTNEVYGVSHDSEEYEKGVEQSKFVKNWVFEAESAGELWPFTVETRKRGKYGRYLADVTRHSDGEDLAEALKARFEGL</sequence>
<proteinExistence type="predicted"/>
<dbReference type="Proteomes" id="UP000203112">
    <property type="component" value="Segment"/>
</dbReference>
<protein>
    <submittedName>
        <fullName evidence="1">SNase-like protein</fullName>
    </submittedName>
</protein>
<evidence type="ECO:0000313" key="1">
    <source>
        <dbReference type="EMBL" id="AGM11201.1"/>
    </source>
</evidence>
<dbReference type="SUPFAM" id="SSF50199">
    <property type="entry name" value="Staphylococcal nuclease"/>
    <property type="match status" value="1"/>
</dbReference>
<name>R4TG46_9CAUD</name>
<dbReference type="Gene3D" id="2.40.50.90">
    <property type="match status" value="1"/>
</dbReference>
<keyword evidence="2" id="KW-1185">Reference proteome</keyword>
<accession>R4TG46</accession>
<dbReference type="KEGG" id="vg:16194314"/>
<reference evidence="1 2" key="1">
    <citation type="submission" date="2012-12" db="EMBL/GenBank/DDBJ databases">
        <authorList>
            <person name="Sencilo A."/>
            <person name="Jacobs-Sera D."/>
            <person name="Russell D.A."/>
            <person name="Ko C."/>
            <person name="Atanasova N."/>
            <person name="Osterlund E."/>
            <person name="Oksanen H.M."/>
            <person name="Bamford D.H."/>
            <person name="Hatfull G.F."/>
            <person name="Roine E."/>
            <person name="Hendrix R.W."/>
        </authorList>
    </citation>
    <scope>NUCLEOTIDE SEQUENCE [LARGE SCALE GENOMIC DNA]</scope>
</reference>
<dbReference type="OrthoDB" id="11376at10239"/>
<evidence type="ECO:0000313" key="2">
    <source>
        <dbReference type="Proteomes" id="UP000203112"/>
    </source>
</evidence>
<organism evidence="1 2">
    <name type="scientific">Haloarcula hispanica tailed virus 2</name>
    <dbReference type="NCBI Taxonomy" id="1273751"/>
    <lineage>
        <taxon>Viruses</taxon>
        <taxon>Duplodnaviria</taxon>
        <taxon>Heunggongvirae</taxon>
        <taxon>Uroviricota</taxon>
        <taxon>Caudoviricetes</taxon>
        <taxon>Saparoviridae</taxon>
        <taxon>Halohivirus</taxon>
        <taxon>Halohivirus suolae</taxon>
        <taxon>Halohivirus HHTV2</taxon>
    </lineage>
</organism>
<dbReference type="EMBL" id="KC292024">
    <property type="protein sequence ID" value="AGM11201.1"/>
    <property type="molecule type" value="Genomic_DNA"/>
</dbReference>
<dbReference type="InterPro" id="IPR035437">
    <property type="entry name" value="SNase_OB-fold_sf"/>
</dbReference>
<gene>
    <name evidence="1" type="primary">36</name>
    <name evidence="1" type="ORF">HHTV2_36</name>
</gene>
<dbReference type="GeneID" id="16194314"/>
<dbReference type="RefSeq" id="YP_008060345.1">
    <property type="nucleotide sequence ID" value="NC_021340.1"/>
</dbReference>